<evidence type="ECO:0008006" key="3">
    <source>
        <dbReference type="Google" id="ProtNLM"/>
    </source>
</evidence>
<accession>A0ABR9KZT6</accession>
<reference evidence="1 2" key="1">
    <citation type="submission" date="2020-10" db="EMBL/GenBank/DDBJ databases">
        <title>Sequencing the genomes of 1000 actinobacteria strains.</title>
        <authorList>
            <person name="Klenk H.-P."/>
        </authorList>
    </citation>
    <scope>NUCLEOTIDE SEQUENCE [LARGE SCALE GENOMIC DNA]</scope>
    <source>
        <strain evidence="1 2">DSM 46661</strain>
    </source>
</reference>
<proteinExistence type="predicted"/>
<keyword evidence="2" id="KW-1185">Reference proteome</keyword>
<evidence type="ECO:0000313" key="1">
    <source>
        <dbReference type="EMBL" id="MBE1573645.1"/>
    </source>
</evidence>
<dbReference type="EMBL" id="JADBEJ010000001">
    <property type="protein sequence ID" value="MBE1573645.1"/>
    <property type="molecule type" value="Genomic_DNA"/>
</dbReference>
<comment type="caution">
    <text evidence="1">The sequence shown here is derived from an EMBL/GenBank/DDBJ whole genome shotgun (WGS) entry which is preliminary data.</text>
</comment>
<evidence type="ECO:0000313" key="2">
    <source>
        <dbReference type="Proteomes" id="UP000656548"/>
    </source>
</evidence>
<protein>
    <recommendedName>
        <fullName evidence="3">Ribosome-binding factor A</fullName>
    </recommendedName>
</protein>
<dbReference type="Proteomes" id="UP000656548">
    <property type="component" value="Unassembled WGS sequence"/>
</dbReference>
<name>A0ABR9KZT6_9PSEU</name>
<organism evidence="1 2">
    <name type="scientific">Amycolatopsis roodepoortensis</name>
    <dbReference type="NCBI Taxonomy" id="700274"/>
    <lineage>
        <taxon>Bacteria</taxon>
        <taxon>Bacillati</taxon>
        <taxon>Actinomycetota</taxon>
        <taxon>Actinomycetes</taxon>
        <taxon>Pseudonocardiales</taxon>
        <taxon>Pseudonocardiaceae</taxon>
        <taxon>Amycolatopsis</taxon>
    </lineage>
</organism>
<gene>
    <name evidence="1" type="ORF">H4W30_000674</name>
</gene>
<sequence>MNPATGPRVPGVRDDIGRRVRHLLDELIDRSPQKGGLV</sequence>